<dbReference type="PROSITE" id="PS50111">
    <property type="entry name" value="CHEMOTAXIS_TRANSDUC_2"/>
    <property type="match status" value="1"/>
</dbReference>
<dbReference type="Pfam" id="PF00672">
    <property type="entry name" value="HAMP"/>
    <property type="match status" value="1"/>
</dbReference>
<dbReference type="SMART" id="SM00283">
    <property type="entry name" value="MA"/>
    <property type="match status" value="1"/>
</dbReference>
<dbReference type="PANTHER" id="PTHR43531">
    <property type="entry name" value="PROTEIN ICFG"/>
    <property type="match status" value="1"/>
</dbReference>
<dbReference type="CDD" id="cd06225">
    <property type="entry name" value="HAMP"/>
    <property type="match status" value="1"/>
</dbReference>
<dbReference type="RefSeq" id="WP_394472696.1">
    <property type="nucleotide sequence ID" value="NZ_JBIGHY010000010.1"/>
</dbReference>
<dbReference type="PRINTS" id="PR00260">
    <property type="entry name" value="CHEMTRNSDUCR"/>
</dbReference>
<evidence type="ECO:0000313" key="8">
    <source>
        <dbReference type="Proteomes" id="UP001606300"/>
    </source>
</evidence>
<comment type="caution">
    <text evidence="7">The sequence shown here is derived from an EMBL/GenBank/DDBJ whole genome shotgun (WGS) entry which is preliminary data.</text>
</comment>
<dbReference type="SMART" id="SM00304">
    <property type="entry name" value="HAMP"/>
    <property type="match status" value="1"/>
</dbReference>
<feature type="domain" description="HAMP" evidence="6">
    <location>
        <begin position="213"/>
        <end position="265"/>
    </location>
</feature>
<dbReference type="Gene3D" id="1.10.287.950">
    <property type="entry name" value="Methyl-accepting chemotaxis protein"/>
    <property type="match status" value="1"/>
</dbReference>
<feature type="region of interest" description="Disordered" evidence="4">
    <location>
        <begin position="524"/>
        <end position="561"/>
    </location>
</feature>
<dbReference type="InterPro" id="IPR047347">
    <property type="entry name" value="YvaQ-like_sensor"/>
</dbReference>
<proteinExistence type="inferred from homology"/>
<organism evidence="7 8">
    <name type="scientific">Pelomonas dachongensis</name>
    <dbReference type="NCBI Taxonomy" id="3299029"/>
    <lineage>
        <taxon>Bacteria</taxon>
        <taxon>Pseudomonadati</taxon>
        <taxon>Pseudomonadota</taxon>
        <taxon>Betaproteobacteria</taxon>
        <taxon>Burkholderiales</taxon>
        <taxon>Sphaerotilaceae</taxon>
        <taxon>Roseateles</taxon>
    </lineage>
</organism>
<gene>
    <name evidence="7" type="ORF">ACG02S_22290</name>
</gene>
<evidence type="ECO:0000256" key="4">
    <source>
        <dbReference type="SAM" id="MobiDB-lite"/>
    </source>
</evidence>
<reference evidence="7 8" key="1">
    <citation type="submission" date="2024-09" db="EMBL/GenBank/DDBJ databases">
        <title>Novel species of the genus Pelomonas and Roseateles isolated from streams.</title>
        <authorList>
            <person name="Lu H."/>
        </authorList>
    </citation>
    <scope>NUCLEOTIDE SEQUENCE [LARGE SCALE GENOMIC DNA]</scope>
    <source>
        <strain evidence="7 8">DC23W</strain>
    </source>
</reference>
<dbReference type="SUPFAM" id="SSF58104">
    <property type="entry name" value="Methyl-accepting chemotaxis protein (MCP) signaling domain"/>
    <property type="match status" value="1"/>
</dbReference>
<keyword evidence="1" id="KW-0488">Methylation</keyword>
<dbReference type="InterPro" id="IPR024478">
    <property type="entry name" value="HlyB_4HB_MCP"/>
</dbReference>
<dbReference type="InterPro" id="IPR004090">
    <property type="entry name" value="Chemotax_Me-accpt_rcpt"/>
</dbReference>
<dbReference type="InterPro" id="IPR003660">
    <property type="entry name" value="HAMP_dom"/>
</dbReference>
<protein>
    <submittedName>
        <fullName evidence="7">Methyl-accepting chemotaxis protein</fullName>
    </submittedName>
</protein>
<evidence type="ECO:0000313" key="7">
    <source>
        <dbReference type="EMBL" id="MFG6416631.1"/>
    </source>
</evidence>
<comment type="similarity">
    <text evidence="2">Belongs to the methyl-accepting chemotaxis (MCP) protein family.</text>
</comment>
<dbReference type="Pfam" id="PF00015">
    <property type="entry name" value="MCPsignal"/>
    <property type="match status" value="1"/>
</dbReference>
<dbReference type="Pfam" id="PF12729">
    <property type="entry name" value="4HB_MCP_1"/>
    <property type="match status" value="1"/>
</dbReference>
<dbReference type="EMBL" id="JBIGHY010000010">
    <property type="protein sequence ID" value="MFG6416631.1"/>
    <property type="molecule type" value="Genomic_DNA"/>
</dbReference>
<dbReference type="PROSITE" id="PS50885">
    <property type="entry name" value="HAMP"/>
    <property type="match status" value="1"/>
</dbReference>
<accession>A0ABW7ET66</accession>
<keyword evidence="8" id="KW-1185">Reference proteome</keyword>
<feature type="domain" description="Methyl-accepting transducer" evidence="5">
    <location>
        <begin position="270"/>
        <end position="499"/>
    </location>
</feature>
<dbReference type="Proteomes" id="UP001606300">
    <property type="component" value="Unassembled WGS sequence"/>
</dbReference>
<evidence type="ECO:0000256" key="3">
    <source>
        <dbReference type="PROSITE-ProRule" id="PRU00284"/>
    </source>
</evidence>
<evidence type="ECO:0000256" key="2">
    <source>
        <dbReference type="ARBA" id="ARBA00029447"/>
    </source>
</evidence>
<feature type="compositionally biased region" description="Low complexity" evidence="4">
    <location>
        <begin position="524"/>
        <end position="553"/>
    </location>
</feature>
<keyword evidence="3" id="KW-0807">Transducer</keyword>
<dbReference type="InterPro" id="IPR051310">
    <property type="entry name" value="MCP_chemotaxis"/>
</dbReference>
<dbReference type="PANTHER" id="PTHR43531:SF14">
    <property type="entry name" value="METHYL-ACCEPTING CHEMOTAXIS PROTEIN I-RELATED"/>
    <property type="match status" value="1"/>
</dbReference>
<name>A0ABW7ET66_9BURK</name>
<dbReference type="CDD" id="cd11386">
    <property type="entry name" value="MCP_signal"/>
    <property type="match status" value="1"/>
</dbReference>
<evidence type="ECO:0000259" key="6">
    <source>
        <dbReference type="PROSITE" id="PS50885"/>
    </source>
</evidence>
<sequence length="561" mass="58370">MKALKHLRVGSRLAIAFAVVTMLLVAMAGFARWGLNDIGEHMDNVLHSHYAKLKTVISIDDDVNLQARVVRNLALMDSDAQRQQEIVLLMASRERLVKSYAELRARLSTPEDLALFEQVQAEHALFTAHEEELLQHVRHGDLAAAKTVLLDKLRPRQLSYQQRLQALTELEEGQMETAGESTLATVGSVTRLTLAFAALGLVLALASGVVITRSVTVPVAQVVRSLKAVASGDLTVDVAVNRGDELGELQQALADTVAGLRQLVNEVRTGIDSVTTASGQIAAGNQDLSSRTEQQAASLQETASTMEQMTATVRHNAHNASAASGLAATAAGAAERGGDVVGEVVATMDEISASSRQVAEIVGVIDDIAFQTNILALNAAVEAARAGGQGRGFAVVAGEVRTLAQRSAAAAKDIKALIGTSADKVAAGSQQVAAAGQAMHDIVAQVRQVNQLIGEIAGTAGEQSRGIEQVNIAVTQMDQVTQQNAALVEESAAAASSLSRQAQALAQAVAAFQVERPAAAAAPALEATAPASTGRAAAARRPTAHPPATAALASQPAWASC</sequence>
<evidence type="ECO:0000256" key="1">
    <source>
        <dbReference type="ARBA" id="ARBA00022481"/>
    </source>
</evidence>
<dbReference type="CDD" id="cd19411">
    <property type="entry name" value="MCP2201-like_sensor"/>
    <property type="match status" value="1"/>
</dbReference>
<dbReference type="InterPro" id="IPR004089">
    <property type="entry name" value="MCPsignal_dom"/>
</dbReference>
<evidence type="ECO:0000259" key="5">
    <source>
        <dbReference type="PROSITE" id="PS50111"/>
    </source>
</evidence>